<dbReference type="HOGENOM" id="CLU_001265_0_2_1"/>
<dbReference type="AlphaFoldDB" id="A0A0C9V2I3"/>
<feature type="transmembrane region" description="Helical" evidence="6">
    <location>
        <begin position="65"/>
        <end position="83"/>
    </location>
</feature>
<feature type="transmembrane region" description="Helical" evidence="6">
    <location>
        <begin position="89"/>
        <end position="108"/>
    </location>
</feature>
<feature type="signal peptide" evidence="7">
    <location>
        <begin position="1"/>
        <end position="16"/>
    </location>
</feature>
<dbReference type="OrthoDB" id="2985014at2759"/>
<keyword evidence="5 6" id="KW-0472">Membrane</keyword>
<dbReference type="InterPro" id="IPR036259">
    <property type="entry name" value="MFS_trans_sf"/>
</dbReference>
<evidence type="ECO:0000256" key="5">
    <source>
        <dbReference type="ARBA" id="ARBA00023136"/>
    </source>
</evidence>
<keyword evidence="3 6" id="KW-0812">Transmembrane</keyword>
<evidence type="ECO:0000256" key="7">
    <source>
        <dbReference type="SAM" id="SignalP"/>
    </source>
</evidence>
<dbReference type="PANTHER" id="PTHR43791">
    <property type="entry name" value="PERMEASE-RELATED"/>
    <property type="match status" value="1"/>
</dbReference>
<evidence type="ECO:0000256" key="4">
    <source>
        <dbReference type="ARBA" id="ARBA00022989"/>
    </source>
</evidence>
<dbReference type="EMBL" id="KN837238">
    <property type="protein sequence ID" value="KIJ31720.1"/>
    <property type="molecule type" value="Genomic_DNA"/>
</dbReference>
<proteinExistence type="predicted"/>
<keyword evidence="7" id="KW-0732">Signal</keyword>
<feature type="transmembrane region" description="Helical" evidence="6">
    <location>
        <begin position="120"/>
        <end position="142"/>
    </location>
</feature>
<keyword evidence="9" id="KW-1185">Reference proteome</keyword>
<feature type="chain" id="PRO_5002205156" description="Major facilitator superfamily (MFS) profile domain-containing protein" evidence="7">
    <location>
        <begin position="17"/>
        <end position="185"/>
    </location>
</feature>
<feature type="transmembrane region" description="Helical" evidence="6">
    <location>
        <begin position="162"/>
        <end position="180"/>
    </location>
</feature>
<evidence type="ECO:0000256" key="1">
    <source>
        <dbReference type="ARBA" id="ARBA00004141"/>
    </source>
</evidence>
<accession>A0A0C9V2I3</accession>
<feature type="non-terminal residue" evidence="8">
    <location>
        <position position="1"/>
    </location>
</feature>
<organism evidence="8 9">
    <name type="scientific">Sphaerobolus stellatus (strain SS14)</name>
    <dbReference type="NCBI Taxonomy" id="990650"/>
    <lineage>
        <taxon>Eukaryota</taxon>
        <taxon>Fungi</taxon>
        <taxon>Dikarya</taxon>
        <taxon>Basidiomycota</taxon>
        <taxon>Agaricomycotina</taxon>
        <taxon>Agaricomycetes</taxon>
        <taxon>Phallomycetidae</taxon>
        <taxon>Geastrales</taxon>
        <taxon>Sphaerobolaceae</taxon>
        <taxon>Sphaerobolus</taxon>
    </lineage>
</organism>
<name>A0A0C9V2I3_SPHS4</name>
<dbReference type="Pfam" id="PF07690">
    <property type="entry name" value="MFS_1"/>
    <property type="match status" value="1"/>
</dbReference>
<keyword evidence="4 6" id="KW-1133">Transmembrane helix</keyword>
<evidence type="ECO:0008006" key="10">
    <source>
        <dbReference type="Google" id="ProtNLM"/>
    </source>
</evidence>
<reference evidence="8 9" key="1">
    <citation type="submission" date="2014-06" db="EMBL/GenBank/DDBJ databases">
        <title>Evolutionary Origins and Diversification of the Mycorrhizal Mutualists.</title>
        <authorList>
            <consortium name="DOE Joint Genome Institute"/>
            <consortium name="Mycorrhizal Genomics Consortium"/>
            <person name="Kohler A."/>
            <person name="Kuo A."/>
            <person name="Nagy L.G."/>
            <person name="Floudas D."/>
            <person name="Copeland A."/>
            <person name="Barry K.W."/>
            <person name="Cichocki N."/>
            <person name="Veneault-Fourrey C."/>
            <person name="LaButti K."/>
            <person name="Lindquist E.A."/>
            <person name="Lipzen A."/>
            <person name="Lundell T."/>
            <person name="Morin E."/>
            <person name="Murat C."/>
            <person name="Riley R."/>
            <person name="Ohm R."/>
            <person name="Sun H."/>
            <person name="Tunlid A."/>
            <person name="Henrissat B."/>
            <person name="Grigoriev I.V."/>
            <person name="Hibbett D.S."/>
            <person name="Martin F."/>
        </authorList>
    </citation>
    <scope>NUCLEOTIDE SEQUENCE [LARGE SCALE GENOMIC DNA]</scope>
    <source>
        <strain evidence="8 9">SS14</strain>
    </source>
</reference>
<evidence type="ECO:0000256" key="6">
    <source>
        <dbReference type="SAM" id="Phobius"/>
    </source>
</evidence>
<protein>
    <recommendedName>
        <fullName evidence="10">Major facilitator superfamily (MFS) profile domain-containing protein</fullName>
    </recommendedName>
</protein>
<evidence type="ECO:0000256" key="3">
    <source>
        <dbReference type="ARBA" id="ARBA00022692"/>
    </source>
</evidence>
<evidence type="ECO:0000313" key="9">
    <source>
        <dbReference type="Proteomes" id="UP000054279"/>
    </source>
</evidence>
<dbReference type="PANTHER" id="PTHR43791:SF36">
    <property type="entry name" value="TRANSPORTER, PUTATIVE (AFU_ORTHOLOGUE AFUA_6G08340)-RELATED"/>
    <property type="match status" value="1"/>
</dbReference>
<keyword evidence="2" id="KW-0813">Transport</keyword>
<dbReference type="GO" id="GO:0016020">
    <property type="term" value="C:membrane"/>
    <property type="evidence" value="ECO:0007669"/>
    <property type="project" value="UniProtKB-SubCell"/>
</dbReference>
<sequence>MIPLFMLLFCTNFVDRSAVGNAKIAGLENDLRVKGFDFNIALTLFYIIVIEVPSNLALKHFGSTWLAFLLIAVRIVAIGTAFIKKYAGLILIRIFLDIPEGGLLPGLIHILSRYYRRKELVFRIGLIFGIAPSLAGVFGGLLASGLLSAASIGSVTSRRKMFLIEGIITTGIGIICLFILPADPE</sequence>
<evidence type="ECO:0000256" key="2">
    <source>
        <dbReference type="ARBA" id="ARBA00022448"/>
    </source>
</evidence>
<comment type="subcellular location">
    <subcellularLocation>
        <location evidence="1">Membrane</location>
        <topology evidence="1">Multi-pass membrane protein</topology>
    </subcellularLocation>
</comment>
<dbReference type="InterPro" id="IPR011701">
    <property type="entry name" value="MFS"/>
</dbReference>
<gene>
    <name evidence="8" type="ORF">M422DRAFT_123162</name>
</gene>
<evidence type="ECO:0000313" key="8">
    <source>
        <dbReference type="EMBL" id="KIJ31720.1"/>
    </source>
</evidence>
<dbReference type="Proteomes" id="UP000054279">
    <property type="component" value="Unassembled WGS sequence"/>
</dbReference>
<dbReference type="GO" id="GO:0022857">
    <property type="term" value="F:transmembrane transporter activity"/>
    <property type="evidence" value="ECO:0007669"/>
    <property type="project" value="InterPro"/>
</dbReference>
<feature type="transmembrane region" description="Helical" evidence="6">
    <location>
        <begin position="38"/>
        <end position="58"/>
    </location>
</feature>
<dbReference type="SUPFAM" id="SSF103473">
    <property type="entry name" value="MFS general substrate transporter"/>
    <property type="match status" value="1"/>
</dbReference>
<dbReference type="Gene3D" id="1.20.1250.20">
    <property type="entry name" value="MFS general substrate transporter like domains"/>
    <property type="match status" value="1"/>
</dbReference>